<keyword evidence="13" id="KW-1185">Reference proteome</keyword>
<feature type="domain" description="RecC C-terminal" evidence="11">
    <location>
        <begin position="845"/>
        <end position="1076"/>
    </location>
</feature>
<dbReference type="NCBIfam" id="TIGR01450">
    <property type="entry name" value="recC"/>
    <property type="match status" value="1"/>
</dbReference>
<keyword evidence="2 10" id="KW-0547">Nucleotide-binding</keyword>
<keyword evidence="4 10" id="KW-0378">Hydrolase</keyword>
<keyword evidence="1 10" id="KW-0540">Nuclease</keyword>
<dbReference type="InterPro" id="IPR013986">
    <property type="entry name" value="DExx_box_DNA_helicase_dom_sf"/>
</dbReference>
<name>A0A917S3V4_9ACTN</name>
<comment type="miscellaneous">
    <text evidence="10">In the RecBCD complex, RecB has a slow 3'-5' helicase, an exonuclease activity and loads RecA onto ssDNA, RecD has a fast 5'-3' helicase activity, while RecC stimulates the ATPase and processivity of the RecB helicase and contributes to recognition of the Chi site.</text>
</comment>
<evidence type="ECO:0000256" key="5">
    <source>
        <dbReference type="ARBA" id="ARBA00022806"/>
    </source>
</evidence>
<dbReference type="PANTHER" id="PTHR30591:SF1">
    <property type="entry name" value="RECBCD ENZYME SUBUNIT RECC"/>
    <property type="match status" value="1"/>
</dbReference>
<evidence type="ECO:0000256" key="2">
    <source>
        <dbReference type="ARBA" id="ARBA00022741"/>
    </source>
</evidence>
<dbReference type="InterPro" id="IPR011335">
    <property type="entry name" value="Restrct_endonuc-II-like"/>
</dbReference>
<keyword evidence="3 10" id="KW-0227">DNA damage</keyword>
<comment type="subunit">
    <text evidence="10">Heterotrimer of RecB, RecC and RecD. All subunits contribute to DNA-binding.</text>
</comment>
<evidence type="ECO:0000256" key="6">
    <source>
        <dbReference type="ARBA" id="ARBA00022839"/>
    </source>
</evidence>
<keyword evidence="5 10" id="KW-0347">Helicase</keyword>
<dbReference type="Proteomes" id="UP000613840">
    <property type="component" value="Unassembled WGS sequence"/>
</dbReference>
<dbReference type="Gene3D" id="1.10.10.160">
    <property type="match status" value="1"/>
</dbReference>
<keyword evidence="6 10" id="KW-0269">Exonuclease</keyword>
<evidence type="ECO:0000313" key="12">
    <source>
        <dbReference type="EMBL" id="GGL56592.1"/>
    </source>
</evidence>
<dbReference type="Gene3D" id="1.10.486.10">
    <property type="entry name" value="PCRA, domain 4"/>
    <property type="match status" value="1"/>
</dbReference>
<evidence type="ECO:0000259" key="11">
    <source>
        <dbReference type="Pfam" id="PF17946"/>
    </source>
</evidence>
<evidence type="ECO:0000256" key="1">
    <source>
        <dbReference type="ARBA" id="ARBA00022722"/>
    </source>
</evidence>
<keyword evidence="8 10" id="KW-0238">DNA-binding</keyword>
<dbReference type="GO" id="GO:0003677">
    <property type="term" value="F:DNA binding"/>
    <property type="evidence" value="ECO:0007669"/>
    <property type="project" value="UniProtKB-UniRule"/>
</dbReference>
<reference evidence="12" key="2">
    <citation type="submission" date="2020-09" db="EMBL/GenBank/DDBJ databases">
        <authorList>
            <person name="Sun Q."/>
            <person name="Zhou Y."/>
        </authorList>
    </citation>
    <scope>NUCLEOTIDE SEQUENCE</scope>
    <source>
        <strain evidence="12">CGMCC 4.7306</strain>
    </source>
</reference>
<dbReference type="Gene3D" id="3.40.50.300">
    <property type="entry name" value="P-loop containing nucleotide triphosphate hydrolases"/>
    <property type="match status" value="1"/>
</dbReference>
<dbReference type="GO" id="GO:0000724">
    <property type="term" value="P:double-strand break repair via homologous recombination"/>
    <property type="evidence" value="ECO:0007669"/>
    <property type="project" value="UniProtKB-UniRule"/>
</dbReference>
<keyword evidence="9 10" id="KW-0234">DNA repair</keyword>
<protein>
    <recommendedName>
        <fullName evidence="10">RecBCD enzyme subunit RecC</fullName>
    </recommendedName>
    <alternativeName>
        <fullName evidence="10">Exonuclease V subunit RecC</fullName>
        <shortName evidence="10">ExoV subunit RecC</shortName>
    </alternativeName>
    <alternativeName>
        <fullName evidence="10">Helicase/nuclease RecBCD subunit RecC</fullName>
    </alternativeName>
</protein>
<dbReference type="RefSeq" id="WP_188894392.1">
    <property type="nucleotide sequence ID" value="NZ_BMMZ01000002.1"/>
</dbReference>
<dbReference type="GO" id="GO:0005524">
    <property type="term" value="F:ATP binding"/>
    <property type="evidence" value="ECO:0007669"/>
    <property type="project" value="UniProtKB-UniRule"/>
</dbReference>
<evidence type="ECO:0000256" key="7">
    <source>
        <dbReference type="ARBA" id="ARBA00022840"/>
    </source>
</evidence>
<dbReference type="HAMAP" id="MF_01486">
    <property type="entry name" value="RecC"/>
    <property type="match status" value="1"/>
</dbReference>
<comment type="caution">
    <text evidence="12">The sequence shown here is derived from an EMBL/GenBank/DDBJ whole genome shotgun (WGS) entry which is preliminary data.</text>
</comment>
<evidence type="ECO:0000256" key="9">
    <source>
        <dbReference type="ARBA" id="ARBA00023204"/>
    </source>
</evidence>
<comment type="similarity">
    <text evidence="10">Belongs to the RecC family.</text>
</comment>
<gene>
    <name evidence="10 12" type="primary">recC</name>
    <name evidence="12" type="ORF">GCM10011575_13830</name>
</gene>
<dbReference type="GO" id="GO:0008854">
    <property type="term" value="F:exodeoxyribonuclease V activity"/>
    <property type="evidence" value="ECO:0007669"/>
    <property type="project" value="InterPro"/>
</dbReference>
<organism evidence="12 13">
    <name type="scientific">Microlunatus endophyticus</name>
    <dbReference type="NCBI Taxonomy" id="1716077"/>
    <lineage>
        <taxon>Bacteria</taxon>
        <taxon>Bacillati</taxon>
        <taxon>Actinomycetota</taxon>
        <taxon>Actinomycetes</taxon>
        <taxon>Propionibacteriales</taxon>
        <taxon>Propionibacteriaceae</taxon>
        <taxon>Microlunatus</taxon>
    </lineage>
</organism>
<accession>A0A917S3V4</accession>
<dbReference type="InterPro" id="IPR027417">
    <property type="entry name" value="P-loop_NTPase"/>
</dbReference>
<reference evidence="12" key="1">
    <citation type="journal article" date="2014" name="Int. J. Syst. Evol. Microbiol.">
        <title>Complete genome sequence of Corynebacterium casei LMG S-19264T (=DSM 44701T), isolated from a smear-ripened cheese.</title>
        <authorList>
            <consortium name="US DOE Joint Genome Institute (JGI-PGF)"/>
            <person name="Walter F."/>
            <person name="Albersmeier A."/>
            <person name="Kalinowski J."/>
            <person name="Ruckert C."/>
        </authorList>
    </citation>
    <scope>NUCLEOTIDE SEQUENCE</scope>
    <source>
        <strain evidence="12">CGMCC 4.7306</strain>
    </source>
</reference>
<proteinExistence type="inferred from homology"/>
<evidence type="ECO:0000256" key="8">
    <source>
        <dbReference type="ARBA" id="ARBA00023125"/>
    </source>
</evidence>
<dbReference type="InterPro" id="IPR006697">
    <property type="entry name" value="RecC"/>
</dbReference>
<evidence type="ECO:0000256" key="10">
    <source>
        <dbReference type="HAMAP-Rule" id="MF_01486"/>
    </source>
</evidence>
<dbReference type="Pfam" id="PF17946">
    <property type="entry name" value="RecC_C"/>
    <property type="match status" value="1"/>
</dbReference>
<dbReference type="Gene3D" id="3.40.50.10930">
    <property type="match status" value="1"/>
</dbReference>
<dbReference type="PANTHER" id="PTHR30591">
    <property type="entry name" value="RECBCD ENZYME SUBUNIT RECC"/>
    <property type="match status" value="1"/>
</dbReference>
<comment type="function">
    <text evidence="10">A helicase/nuclease that prepares dsDNA breaks (DSB) for recombinational DNA repair. Binds to DSBs and unwinds DNA via a highly rapid and processive ATP-dependent bidirectional helicase activity. Unwinds dsDNA until it encounters a Chi (crossover hotspot instigator) sequence from the 3' direction. Cuts ssDNA a few nucleotides 3' to the Chi site. The properties and activities of the enzyme are changed at Chi. The Chi-altered holoenzyme produces a long 3'-ssDNA overhang and facilitates RecA-binding to the ssDNA for homologous DNA recombination and repair. Holoenzyme degrades any linearized DNA that is unable to undergo homologous recombination. In the holoenzyme this subunit recognizes the wild-type Chi sequence, and when added to isolated RecB increases its ATP-dependent helicase processivity.</text>
</comment>
<dbReference type="AlphaFoldDB" id="A0A917S3V4"/>
<dbReference type="EMBL" id="BMMZ01000002">
    <property type="protein sequence ID" value="GGL56592.1"/>
    <property type="molecule type" value="Genomic_DNA"/>
</dbReference>
<dbReference type="SUPFAM" id="SSF52980">
    <property type="entry name" value="Restriction endonuclease-like"/>
    <property type="match status" value="1"/>
</dbReference>
<dbReference type="PIRSF" id="PIRSF000980">
    <property type="entry name" value="RecC"/>
    <property type="match status" value="1"/>
</dbReference>
<evidence type="ECO:0000313" key="13">
    <source>
        <dbReference type="Proteomes" id="UP000613840"/>
    </source>
</evidence>
<dbReference type="Pfam" id="PF04257">
    <property type="entry name" value="Exonuc_V_gamma"/>
    <property type="match status" value="1"/>
</dbReference>
<dbReference type="GO" id="GO:0003678">
    <property type="term" value="F:DNA helicase activity"/>
    <property type="evidence" value="ECO:0007669"/>
    <property type="project" value="UniProtKB-UniRule"/>
</dbReference>
<dbReference type="GO" id="GO:0009338">
    <property type="term" value="C:exodeoxyribonuclease V complex"/>
    <property type="evidence" value="ECO:0007669"/>
    <property type="project" value="InterPro"/>
</dbReference>
<sequence length="1168" mass="128075">MGLWVHRAERADRLATGLGSLLREGLGDPFATEIVAVPTRGVERWLAQTLSHQLGADPGEPDSGDGVCAGIDFPSPDRLVGTALAGVTGIDPRSDPWHPRQAVWPLLTVVDGARDEGWAGPLWRYLERSDDQQAAGRRFGTASHLAGLFDSYAANRPQMLQHWLAGRDLDGAGGPLPDDVAWQAELWRRLRAEIDVPGPAERLRTACQELIDRPDRAGLPDRLSIFGPTRLPYATLAVLSALARHRDVHLWLPHASPALWSSVSRSLTGSGVIDRSLPAGELLPAPTGSRSADDSAGLVRHRLLAYLGRDSRELQLALAGLPAEIHDQLLDPGHDHPRDPGRDHLLSRLQRDLAADRSLEQLDPMPIEPGDDSIAVHAAHGPDRQVEVLREVLLGLLESDPTLEPRDIVVMCPDIETFAPLISAAFGAQVDEEDPGAGHPGHRLRVRLADRSLRQLNPLLQVLGRLFDLAESRMEASAVVDLCAGEPVARRFGFNDDDILRLRELVKGSGIRWGLDARHRQQFTMGDFGQNTWASGLDRMLLGIAMDEDGQHFVGTTLPMDDIDAQDADLVGRLSELIQRLTTVIGALDRRQPLRTWIAVCRQALELLTDVRPTDNWQLGQAYGELARIAESAGDRADMHLTRREVRALLGGLFTGRPSRANFRTGTLTVATLMPMRSVPHRVICLLGLDDGVFPRSGRLDGDDLLSADPWIGDRDRRSEDRQLLLDAIMSATERLVIIYSGADPRTNAIKPPAVPLGELLDVLDLTAQGAEGGRVRDQILQRHPLQPFDTINFDGGLRAPAATDQPFSFDPDGLAGARAMLGVRADPKPVFSAEPLPPYELDPVIQLSDLINFFKHPVRAYLRTRIGFSPFWTPDVDEEDIPIIVDGLAAWKIGERMLRRRLAGIARGRLVDAEWRRGDVPPRQLGSRVLDPIARTVEEIAERAAPLIDGGPTNVDVLAEVELPGPAGDEHYTVAGTVPGVYGSRVVTVQYSKLNATHRLEAWIRLLAMTVTDPKPWQAVTVAQRGFEGGTSTLGPVPREFATKALADLVDLYRLGQDEPLPLPPRTAADYAQRRRDGRSIDVITSRIRRTFEFESDDCFRAVFGAAVSGTGSDYGPDKKDKLIIDKFLATTASPAEQRGTLAEPSRFGTFAVRCWIPLLMSEAIDR</sequence>
<evidence type="ECO:0000256" key="3">
    <source>
        <dbReference type="ARBA" id="ARBA00022763"/>
    </source>
</evidence>
<dbReference type="InterPro" id="IPR041500">
    <property type="entry name" value="RecC_C"/>
</dbReference>
<keyword evidence="7 10" id="KW-0067">ATP-binding</keyword>
<evidence type="ECO:0000256" key="4">
    <source>
        <dbReference type="ARBA" id="ARBA00022801"/>
    </source>
</evidence>
<dbReference type="SUPFAM" id="SSF52540">
    <property type="entry name" value="P-loop containing nucleoside triphosphate hydrolases"/>
    <property type="match status" value="2"/>
</dbReference>